<evidence type="ECO:0000256" key="3">
    <source>
        <dbReference type="ARBA" id="ARBA00012513"/>
    </source>
</evidence>
<dbReference type="Gene3D" id="3.30.200.20">
    <property type="entry name" value="Phosphorylase Kinase, domain 1"/>
    <property type="match status" value="1"/>
</dbReference>
<evidence type="ECO:0000256" key="10">
    <source>
        <dbReference type="ARBA" id="ARBA00022729"/>
    </source>
</evidence>
<evidence type="ECO:0000256" key="7">
    <source>
        <dbReference type="ARBA" id="ARBA00022614"/>
    </source>
</evidence>
<dbReference type="PANTHER" id="PTHR45974:SF63">
    <property type="entry name" value="PROTEIN KINASE DOMAIN-CONTAINING PROTEIN"/>
    <property type="match status" value="1"/>
</dbReference>
<evidence type="ECO:0000256" key="21">
    <source>
        <dbReference type="SAM" id="Phobius"/>
    </source>
</evidence>
<keyword evidence="18" id="KW-0325">Glycoprotein</keyword>
<keyword evidence="5" id="KW-0723">Serine/threonine-protein kinase</keyword>
<dbReference type="GO" id="GO:0005886">
    <property type="term" value="C:plasma membrane"/>
    <property type="evidence" value="ECO:0007669"/>
    <property type="project" value="UniProtKB-SubCell"/>
</dbReference>
<evidence type="ECO:0000256" key="20">
    <source>
        <dbReference type="ARBA" id="ARBA00048679"/>
    </source>
</evidence>
<organism evidence="24 25">
    <name type="scientific">Acorus gramineus</name>
    <name type="common">Dwarf sweet flag</name>
    <dbReference type="NCBI Taxonomy" id="55184"/>
    <lineage>
        <taxon>Eukaryota</taxon>
        <taxon>Viridiplantae</taxon>
        <taxon>Streptophyta</taxon>
        <taxon>Embryophyta</taxon>
        <taxon>Tracheophyta</taxon>
        <taxon>Spermatophyta</taxon>
        <taxon>Magnoliopsida</taxon>
        <taxon>Liliopsida</taxon>
        <taxon>Acoraceae</taxon>
        <taxon>Acorus</taxon>
    </lineage>
</organism>
<feature type="transmembrane region" description="Helical" evidence="21">
    <location>
        <begin position="600"/>
        <end position="623"/>
    </location>
</feature>
<reference evidence="24" key="1">
    <citation type="journal article" date="2023" name="Nat. Commun.">
        <title>Diploid and tetraploid genomes of Acorus and the evolution of monocots.</title>
        <authorList>
            <person name="Ma L."/>
            <person name="Liu K.W."/>
            <person name="Li Z."/>
            <person name="Hsiao Y.Y."/>
            <person name="Qi Y."/>
            <person name="Fu T."/>
            <person name="Tang G.D."/>
            <person name="Zhang D."/>
            <person name="Sun W.H."/>
            <person name="Liu D.K."/>
            <person name="Li Y."/>
            <person name="Chen G.Z."/>
            <person name="Liu X.D."/>
            <person name="Liao X.Y."/>
            <person name="Jiang Y.T."/>
            <person name="Yu X."/>
            <person name="Hao Y."/>
            <person name="Huang J."/>
            <person name="Zhao X.W."/>
            <person name="Ke S."/>
            <person name="Chen Y.Y."/>
            <person name="Wu W.L."/>
            <person name="Hsu J.L."/>
            <person name="Lin Y.F."/>
            <person name="Huang M.D."/>
            <person name="Li C.Y."/>
            <person name="Huang L."/>
            <person name="Wang Z.W."/>
            <person name="Zhao X."/>
            <person name="Zhong W.Y."/>
            <person name="Peng D.H."/>
            <person name="Ahmad S."/>
            <person name="Lan S."/>
            <person name="Zhang J.S."/>
            <person name="Tsai W.C."/>
            <person name="Van de Peer Y."/>
            <person name="Liu Z.J."/>
        </authorList>
    </citation>
    <scope>NUCLEOTIDE SEQUENCE</scope>
    <source>
        <strain evidence="24">SCP</strain>
    </source>
</reference>
<name>A0AAV9AU83_ACOGR</name>
<evidence type="ECO:0000256" key="1">
    <source>
        <dbReference type="ARBA" id="ARBA00004162"/>
    </source>
</evidence>
<evidence type="ECO:0000256" key="13">
    <source>
        <dbReference type="ARBA" id="ARBA00022777"/>
    </source>
</evidence>
<keyword evidence="4" id="KW-1003">Cell membrane</keyword>
<dbReference type="EC" id="2.7.11.1" evidence="3"/>
<dbReference type="InterPro" id="IPR000719">
    <property type="entry name" value="Prot_kinase_dom"/>
</dbReference>
<evidence type="ECO:0000256" key="16">
    <source>
        <dbReference type="ARBA" id="ARBA00023136"/>
    </source>
</evidence>
<keyword evidence="7" id="KW-0433">Leucine-rich repeat</keyword>
<dbReference type="InterPro" id="IPR013210">
    <property type="entry name" value="LRR_N_plant-typ"/>
</dbReference>
<dbReference type="GO" id="GO:0004674">
    <property type="term" value="F:protein serine/threonine kinase activity"/>
    <property type="evidence" value="ECO:0007669"/>
    <property type="project" value="UniProtKB-KW"/>
</dbReference>
<evidence type="ECO:0000259" key="23">
    <source>
        <dbReference type="PROSITE" id="PS50011"/>
    </source>
</evidence>
<dbReference type="FunFam" id="1.10.510.10:FF:000358">
    <property type="entry name" value="Putative leucine-rich repeat receptor-like serine/threonine-protein kinase"/>
    <property type="match status" value="1"/>
</dbReference>
<evidence type="ECO:0000256" key="8">
    <source>
        <dbReference type="ARBA" id="ARBA00022679"/>
    </source>
</evidence>
<evidence type="ECO:0000256" key="4">
    <source>
        <dbReference type="ARBA" id="ARBA00022475"/>
    </source>
</evidence>
<feature type="signal peptide" evidence="22">
    <location>
        <begin position="1"/>
        <end position="24"/>
    </location>
</feature>
<dbReference type="SMART" id="SM00220">
    <property type="entry name" value="S_TKc"/>
    <property type="match status" value="1"/>
</dbReference>
<protein>
    <recommendedName>
        <fullName evidence="3">non-specific serine/threonine protein kinase</fullName>
        <ecNumber evidence="3">2.7.11.1</ecNumber>
    </recommendedName>
</protein>
<keyword evidence="8" id="KW-0808">Transferase</keyword>
<evidence type="ECO:0000256" key="2">
    <source>
        <dbReference type="ARBA" id="ARBA00008684"/>
    </source>
</evidence>
<keyword evidence="13 24" id="KW-0418">Kinase</keyword>
<dbReference type="EMBL" id="JAUJYN010000006">
    <property type="protein sequence ID" value="KAK1267840.1"/>
    <property type="molecule type" value="Genomic_DNA"/>
</dbReference>
<dbReference type="SUPFAM" id="SSF52047">
    <property type="entry name" value="RNI-like"/>
    <property type="match status" value="1"/>
</dbReference>
<keyword evidence="25" id="KW-1185">Reference proteome</keyword>
<dbReference type="PRINTS" id="PR00019">
    <property type="entry name" value="LEURICHRPT"/>
</dbReference>
<keyword evidence="17 24" id="KW-0675">Receptor</keyword>
<dbReference type="Proteomes" id="UP001179952">
    <property type="component" value="Unassembled WGS sequence"/>
</dbReference>
<evidence type="ECO:0000256" key="22">
    <source>
        <dbReference type="SAM" id="SignalP"/>
    </source>
</evidence>
<dbReference type="InterPro" id="IPR003591">
    <property type="entry name" value="Leu-rich_rpt_typical-subtyp"/>
</dbReference>
<dbReference type="PANTHER" id="PTHR45974">
    <property type="entry name" value="RECEPTOR-LIKE PROTEIN 55"/>
    <property type="match status" value="1"/>
</dbReference>
<dbReference type="Pfam" id="PF13855">
    <property type="entry name" value="LRR_8"/>
    <property type="match status" value="2"/>
</dbReference>
<dbReference type="FunFam" id="3.80.10.10:FF:000383">
    <property type="entry name" value="Leucine-rich repeat receptor protein kinase EMS1"/>
    <property type="match status" value="1"/>
</dbReference>
<dbReference type="SUPFAM" id="SSF56112">
    <property type="entry name" value="Protein kinase-like (PK-like)"/>
    <property type="match status" value="1"/>
</dbReference>
<keyword evidence="9 21" id="KW-0812">Transmembrane</keyword>
<evidence type="ECO:0000256" key="19">
    <source>
        <dbReference type="ARBA" id="ARBA00047899"/>
    </source>
</evidence>
<dbReference type="Pfam" id="PF00560">
    <property type="entry name" value="LRR_1"/>
    <property type="match status" value="6"/>
</dbReference>
<dbReference type="Gene3D" id="3.80.10.10">
    <property type="entry name" value="Ribonuclease Inhibitor"/>
    <property type="match status" value="3"/>
</dbReference>
<evidence type="ECO:0000256" key="12">
    <source>
        <dbReference type="ARBA" id="ARBA00022741"/>
    </source>
</evidence>
<dbReference type="PROSITE" id="PS00108">
    <property type="entry name" value="PROTEIN_KINASE_ST"/>
    <property type="match status" value="1"/>
</dbReference>
<evidence type="ECO:0000313" key="25">
    <source>
        <dbReference type="Proteomes" id="UP001179952"/>
    </source>
</evidence>
<feature type="transmembrane region" description="Helical" evidence="21">
    <location>
        <begin position="704"/>
        <end position="725"/>
    </location>
</feature>
<keyword evidence="16 21" id="KW-0472">Membrane</keyword>
<evidence type="ECO:0000256" key="15">
    <source>
        <dbReference type="ARBA" id="ARBA00022989"/>
    </source>
</evidence>
<dbReference type="InterPro" id="IPR032675">
    <property type="entry name" value="LRR_dom_sf"/>
</dbReference>
<proteinExistence type="inferred from homology"/>
<evidence type="ECO:0000256" key="9">
    <source>
        <dbReference type="ARBA" id="ARBA00022692"/>
    </source>
</evidence>
<feature type="chain" id="PRO_5043575027" description="non-specific serine/threonine protein kinase" evidence="22">
    <location>
        <begin position="25"/>
        <end position="981"/>
    </location>
</feature>
<dbReference type="Pfam" id="PF13516">
    <property type="entry name" value="LRR_6"/>
    <property type="match status" value="1"/>
</dbReference>
<dbReference type="InterPro" id="IPR001611">
    <property type="entry name" value="Leu-rich_rpt"/>
</dbReference>
<dbReference type="Pfam" id="PF08263">
    <property type="entry name" value="LRRNT_2"/>
    <property type="match status" value="1"/>
</dbReference>
<keyword evidence="15 21" id="KW-1133">Transmembrane helix</keyword>
<comment type="catalytic activity">
    <reaction evidence="19">
        <text>L-threonyl-[protein] + ATP = O-phospho-L-threonyl-[protein] + ADP + H(+)</text>
        <dbReference type="Rhea" id="RHEA:46608"/>
        <dbReference type="Rhea" id="RHEA-COMP:11060"/>
        <dbReference type="Rhea" id="RHEA-COMP:11605"/>
        <dbReference type="ChEBI" id="CHEBI:15378"/>
        <dbReference type="ChEBI" id="CHEBI:30013"/>
        <dbReference type="ChEBI" id="CHEBI:30616"/>
        <dbReference type="ChEBI" id="CHEBI:61977"/>
        <dbReference type="ChEBI" id="CHEBI:456216"/>
        <dbReference type="EC" id="2.7.11.1"/>
    </reaction>
</comment>
<keyword evidence="14" id="KW-0067">ATP-binding</keyword>
<sequence>MITHLRYKQKILLLLLHLLLPASGHRHPKPTLLTDKAALIAFKSMITSDPQSFLSNWTQDSDACSFRGVLCTPIHRRVVHLSLPRTGIAGPISPNLSNLTQLCELDLSENSLSGPVPPDLALLRRLTVLNLSMNRFTGPVPTSLSMLSGLGYLNLGGNRLTGPIPESIIHNCTELLLFDLSDNALSGAIPSFIGDRLRQLRWLNLYTNNLGGEIPASLANSSGLLLLDIEGNHISGELPLEIVSKLKSMQSLHLSDNRLSSQSNNTDLEPFFLALSNCTELEEIEMAGNGLGGRLTPTIARLGRMLKILHLEENRISGSIPSGIAELSNLTLLNLSSNLLNGTVPAEFGRFQRLERLILSNNLLSGAIPSSIGGVCTLGLLDLSMNRLHGEIPASLGNLSRLSELHLPKNSLSGGIPVSLSNCENLNKLDLSYNRLTGLIPPQVSGLVKIFLNLSNNLLEGSLPLELNKNDQVQEIDLSSNNLTGDIAPQLSNCVALKLINLSRNSLSGKLPGSLGLLQSLECLDVSYNGLSGEVPASLSECASLTRLNLSYNDFGGRVPSGGVLSLLSSLSFLGNARLCGLVTGRVCFERKRWLRDHKILILACAIASASAFVLTICAVVGFRKIKRMRALGGEDGEKAGKFSLGWKSSYPRITYRELEEATRNFTQERLIGSGSCGRVYRGTLKDGTAVAVKVLKRIRHRNLMRIITACSLADFKALVLPYMANGSLESRLYMKTTGMRAGSSDLDLVQRVNICSDIAEGMAYLHHHSPVKVIHCDLKPSNVLLNEDMTAMVSDFGIARLLMAVGGGGGGGGSVTVADQTNMGSSSTANMLCGSIGYIAPEYAFGSSASTKGDVYSFGVLVLEIVTRKRPTDDMFVGGLSLHDWVKTNHHQRRVERVVDASLVRAATNQSPEIERMWEVAISELLELGVLCSHENPSSRPTMLDAADDLDRLKRYLAGDSTATFASSLGTSSSTFGGDS</sequence>
<dbReference type="Gene3D" id="1.10.510.10">
    <property type="entry name" value="Transferase(Phosphotransferase) domain 1"/>
    <property type="match status" value="1"/>
</dbReference>
<evidence type="ECO:0000256" key="18">
    <source>
        <dbReference type="ARBA" id="ARBA00023180"/>
    </source>
</evidence>
<evidence type="ECO:0000256" key="5">
    <source>
        <dbReference type="ARBA" id="ARBA00022527"/>
    </source>
</evidence>
<dbReference type="SUPFAM" id="SSF52058">
    <property type="entry name" value="L domain-like"/>
    <property type="match status" value="1"/>
</dbReference>
<evidence type="ECO:0000256" key="11">
    <source>
        <dbReference type="ARBA" id="ARBA00022737"/>
    </source>
</evidence>
<keyword evidence="11" id="KW-0677">Repeat</keyword>
<comment type="similarity">
    <text evidence="2">Belongs to the protein kinase superfamily. Ser/Thr protein kinase family.</text>
</comment>
<dbReference type="InterPro" id="IPR008271">
    <property type="entry name" value="Ser/Thr_kinase_AS"/>
</dbReference>
<keyword evidence="12" id="KW-0547">Nucleotide-binding</keyword>
<dbReference type="InterPro" id="IPR011009">
    <property type="entry name" value="Kinase-like_dom_sf"/>
</dbReference>
<reference evidence="24" key="2">
    <citation type="submission" date="2023-06" db="EMBL/GenBank/DDBJ databases">
        <authorList>
            <person name="Ma L."/>
            <person name="Liu K.-W."/>
            <person name="Li Z."/>
            <person name="Hsiao Y.-Y."/>
            <person name="Qi Y."/>
            <person name="Fu T."/>
            <person name="Tang G."/>
            <person name="Zhang D."/>
            <person name="Sun W.-H."/>
            <person name="Liu D.-K."/>
            <person name="Li Y."/>
            <person name="Chen G.-Z."/>
            <person name="Liu X.-D."/>
            <person name="Liao X.-Y."/>
            <person name="Jiang Y.-T."/>
            <person name="Yu X."/>
            <person name="Hao Y."/>
            <person name="Huang J."/>
            <person name="Zhao X.-W."/>
            <person name="Ke S."/>
            <person name="Chen Y.-Y."/>
            <person name="Wu W.-L."/>
            <person name="Hsu J.-L."/>
            <person name="Lin Y.-F."/>
            <person name="Huang M.-D."/>
            <person name="Li C.-Y."/>
            <person name="Huang L."/>
            <person name="Wang Z.-W."/>
            <person name="Zhao X."/>
            <person name="Zhong W.-Y."/>
            <person name="Peng D.-H."/>
            <person name="Ahmad S."/>
            <person name="Lan S."/>
            <person name="Zhang J.-S."/>
            <person name="Tsai W.-C."/>
            <person name="Van De Peer Y."/>
            <person name="Liu Z.-J."/>
        </authorList>
    </citation>
    <scope>NUCLEOTIDE SEQUENCE</scope>
    <source>
        <strain evidence="24">SCP</strain>
        <tissue evidence="24">Leaves</tissue>
    </source>
</reference>
<gene>
    <name evidence="24" type="ORF">QJS04_geneDACA013645</name>
</gene>
<dbReference type="PROSITE" id="PS50011">
    <property type="entry name" value="PROTEIN_KINASE_DOM"/>
    <property type="match status" value="1"/>
</dbReference>
<comment type="caution">
    <text evidence="24">The sequence shown here is derived from an EMBL/GenBank/DDBJ whole genome shotgun (WGS) entry which is preliminary data.</text>
</comment>
<dbReference type="GO" id="GO:0005524">
    <property type="term" value="F:ATP binding"/>
    <property type="evidence" value="ECO:0007669"/>
    <property type="project" value="UniProtKB-KW"/>
</dbReference>
<dbReference type="FunFam" id="3.80.10.10:FF:000095">
    <property type="entry name" value="LRR receptor-like serine/threonine-protein kinase GSO1"/>
    <property type="match status" value="2"/>
</dbReference>
<comment type="catalytic activity">
    <reaction evidence="20">
        <text>L-seryl-[protein] + ATP = O-phospho-L-seryl-[protein] + ADP + H(+)</text>
        <dbReference type="Rhea" id="RHEA:17989"/>
        <dbReference type="Rhea" id="RHEA-COMP:9863"/>
        <dbReference type="Rhea" id="RHEA-COMP:11604"/>
        <dbReference type="ChEBI" id="CHEBI:15378"/>
        <dbReference type="ChEBI" id="CHEBI:29999"/>
        <dbReference type="ChEBI" id="CHEBI:30616"/>
        <dbReference type="ChEBI" id="CHEBI:83421"/>
        <dbReference type="ChEBI" id="CHEBI:456216"/>
        <dbReference type="EC" id="2.7.11.1"/>
    </reaction>
</comment>
<comment type="subcellular location">
    <subcellularLocation>
        <location evidence="1">Cell membrane</location>
        <topology evidence="1">Single-pass membrane protein</topology>
    </subcellularLocation>
</comment>
<keyword evidence="10 22" id="KW-0732">Signal</keyword>
<evidence type="ECO:0000256" key="17">
    <source>
        <dbReference type="ARBA" id="ARBA00023170"/>
    </source>
</evidence>
<dbReference type="Pfam" id="PF00069">
    <property type="entry name" value="Pkinase"/>
    <property type="match status" value="1"/>
</dbReference>
<keyword evidence="6" id="KW-0597">Phosphoprotein</keyword>
<evidence type="ECO:0000256" key="6">
    <source>
        <dbReference type="ARBA" id="ARBA00022553"/>
    </source>
</evidence>
<evidence type="ECO:0000256" key="14">
    <source>
        <dbReference type="ARBA" id="ARBA00022840"/>
    </source>
</evidence>
<feature type="domain" description="Protein kinase" evidence="23">
    <location>
        <begin position="666"/>
        <end position="958"/>
    </location>
</feature>
<accession>A0AAV9AU83</accession>
<dbReference type="AlphaFoldDB" id="A0AAV9AU83"/>
<dbReference type="SMART" id="SM00369">
    <property type="entry name" value="LRR_TYP"/>
    <property type="match status" value="9"/>
</dbReference>
<evidence type="ECO:0000313" key="24">
    <source>
        <dbReference type="EMBL" id="KAK1267840.1"/>
    </source>
</evidence>